<dbReference type="InterPro" id="IPR002347">
    <property type="entry name" value="SDR_fam"/>
</dbReference>
<dbReference type="OrthoDB" id="9793825at2"/>
<sequence>MSKTWFITGAGRGFGREFAIAALSRGDRVAATARKTEALGDLAEQYGDAFLPLAMDVTDGDAVKAAVSSAADTFGGIDVLINNAGYGLNGAIEEISEQQLRDQFDVNVFGVFRMMQAVLPIMRQQGSGHLIQITSIGGIAAFPLFGGYNASKWAVEAMSDSLSQEVASLGIKVTIIEPGAYETDFYADSAANAQALPQYDPIREETAKMWSQMQFGNPKGVGPAILKIVDADAPPLRVFFGSMPTFVIPGLYEQRLKTWKEWEAVSIEANGN</sequence>
<dbReference type="NCBIfam" id="NF006114">
    <property type="entry name" value="PRK08263.1"/>
    <property type="match status" value="1"/>
</dbReference>
<dbReference type="GO" id="GO:0016491">
    <property type="term" value="F:oxidoreductase activity"/>
    <property type="evidence" value="ECO:0007669"/>
    <property type="project" value="UniProtKB-KW"/>
</dbReference>
<dbReference type="SUPFAM" id="SSF51735">
    <property type="entry name" value="NAD(P)-binding Rossmann-fold domains"/>
    <property type="match status" value="1"/>
</dbReference>
<protein>
    <submittedName>
        <fullName evidence="4">SDR family NAD(P)-dependent oxidoreductase</fullName>
    </submittedName>
</protein>
<dbReference type="Gene3D" id="3.40.50.720">
    <property type="entry name" value="NAD(P)-binding Rossmann-like Domain"/>
    <property type="match status" value="1"/>
</dbReference>
<dbReference type="PROSITE" id="PS00061">
    <property type="entry name" value="ADH_SHORT"/>
    <property type="match status" value="1"/>
</dbReference>
<keyword evidence="2" id="KW-0560">Oxidoreductase</keyword>
<evidence type="ECO:0000313" key="4">
    <source>
        <dbReference type="EMBL" id="TGN61972.1"/>
    </source>
</evidence>
<evidence type="ECO:0000256" key="1">
    <source>
        <dbReference type="ARBA" id="ARBA00006484"/>
    </source>
</evidence>
<evidence type="ECO:0000256" key="3">
    <source>
        <dbReference type="RuleBase" id="RU000363"/>
    </source>
</evidence>
<gene>
    <name evidence="4" type="ORF">E4L95_08400</name>
</gene>
<dbReference type="InterPro" id="IPR051911">
    <property type="entry name" value="SDR_oxidoreductase"/>
</dbReference>
<evidence type="ECO:0000256" key="2">
    <source>
        <dbReference type="ARBA" id="ARBA00023002"/>
    </source>
</evidence>
<dbReference type="RefSeq" id="WP_135817221.1">
    <property type="nucleotide sequence ID" value="NZ_SRPG01000062.1"/>
</dbReference>
<dbReference type="AlphaFoldDB" id="A0A4Z1C0Q8"/>
<accession>A0A4Z1C0Q8</accession>
<dbReference type="PRINTS" id="PR00080">
    <property type="entry name" value="SDRFAMILY"/>
</dbReference>
<dbReference type="PANTHER" id="PTHR43976:SF16">
    <property type="entry name" value="SHORT-CHAIN DEHYDROGENASE_REDUCTASE FAMILY PROTEIN"/>
    <property type="match status" value="1"/>
</dbReference>
<comment type="caution">
    <text evidence="4">The sequence shown here is derived from an EMBL/GenBank/DDBJ whole genome shotgun (WGS) entry which is preliminary data.</text>
</comment>
<comment type="similarity">
    <text evidence="1 3">Belongs to the short-chain dehydrogenases/reductases (SDR) family.</text>
</comment>
<dbReference type="InterPro" id="IPR036291">
    <property type="entry name" value="NAD(P)-bd_dom_sf"/>
</dbReference>
<reference evidence="4 5" key="1">
    <citation type="submission" date="2019-03" db="EMBL/GenBank/DDBJ databases">
        <authorList>
            <person name="Li J."/>
        </authorList>
    </citation>
    <scope>NUCLEOTIDE SEQUENCE [LARGE SCALE GENOMIC DNA]</scope>
    <source>
        <strain evidence="4 5">3058</strain>
    </source>
</reference>
<organism evidence="4 5">
    <name type="scientific">Paracoccus liaowanqingii</name>
    <dbReference type="NCBI Taxonomy" id="2560053"/>
    <lineage>
        <taxon>Bacteria</taxon>
        <taxon>Pseudomonadati</taxon>
        <taxon>Pseudomonadota</taxon>
        <taxon>Alphaproteobacteria</taxon>
        <taxon>Rhodobacterales</taxon>
        <taxon>Paracoccaceae</taxon>
        <taxon>Paracoccus</taxon>
    </lineage>
</organism>
<dbReference type="EMBL" id="SRPG01000062">
    <property type="protein sequence ID" value="TGN61972.1"/>
    <property type="molecule type" value="Genomic_DNA"/>
</dbReference>
<keyword evidence="5" id="KW-1185">Reference proteome</keyword>
<name>A0A4Z1C0Q8_9RHOB</name>
<dbReference type="CDD" id="cd05374">
    <property type="entry name" value="17beta-HSD-like_SDR_c"/>
    <property type="match status" value="1"/>
</dbReference>
<dbReference type="InterPro" id="IPR020904">
    <property type="entry name" value="Sc_DH/Rdtase_CS"/>
</dbReference>
<dbReference type="Proteomes" id="UP000297972">
    <property type="component" value="Unassembled WGS sequence"/>
</dbReference>
<proteinExistence type="inferred from homology"/>
<dbReference type="PRINTS" id="PR00081">
    <property type="entry name" value="GDHRDH"/>
</dbReference>
<dbReference type="Pfam" id="PF00106">
    <property type="entry name" value="adh_short"/>
    <property type="match status" value="1"/>
</dbReference>
<evidence type="ECO:0000313" key="5">
    <source>
        <dbReference type="Proteomes" id="UP000297972"/>
    </source>
</evidence>
<dbReference type="PANTHER" id="PTHR43976">
    <property type="entry name" value="SHORT CHAIN DEHYDROGENASE"/>
    <property type="match status" value="1"/>
</dbReference>